<sequence>METSDGKFYFKKGDDWSFPVALLLIGGAGSTVSFIFPLPMWAKFVLGIISVFFLLAAFFSILGEIRGRAFLQRAERDNKDVVVWNSWYRGTIKTARMGWDVIKFPRGQWVACLDSKEGKIAIQEWIARSRVQVWGWEQEKKRLEKKIEELEAVIRLYEN</sequence>
<evidence type="ECO:0000313" key="2">
    <source>
        <dbReference type="EMBL" id="OGL79486.1"/>
    </source>
</evidence>
<keyword evidence="1" id="KW-0812">Transmembrane</keyword>
<evidence type="ECO:0000256" key="1">
    <source>
        <dbReference type="SAM" id="Phobius"/>
    </source>
</evidence>
<dbReference type="EMBL" id="MGEF01000007">
    <property type="protein sequence ID" value="OGL79486.1"/>
    <property type="molecule type" value="Genomic_DNA"/>
</dbReference>
<proteinExistence type="predicted"/>
<reference evidence="2 3" key="1">
    <citation type="journal article" date="2016" name="Nat. Commun.">
        <title>Thousands of microbial genomes shed light on interconnected biogeochemical processes in an aquifer system.</title>
        <authorList>
            <person name="Anantharaman K."/>
            <person name="Brown C.T."/>
            <person name="Hug L.A."/>
            <person name="Sharon I."/>
            <person name="Castelle C.J."/>
            <person name="Probst A.J."/>
            <person name="Thomas B.C."/>
            <person name="Singh A."/>
            <person name="Wilkins M.J."/>
            <person name="Karaoz U."/>
            <person name="Brodie E.L."/>
            <person name="Williams K.H."/>
            <person name="Hubbard S.S."/>
            <person name="Banfield J.F."/>
        </authorList>
    </citation>
    <scope>NUCLEOTIDE SEQUENCE [LARGE SCALE GENOMIC DNA]</scope>
</reference>
<comment type="caution">
    <text evidence="2">The sequence shown here is derived from an EMBL/GenBank/DDBJ whole genome shotgun (WGS) entry which is preliminary data.</text>
</comment>
<feature type="transmembrane region" description="Helical" evidence="1">
    <location>
        <begin position="44"/>
        <end position="63"/>
    </location>
</feature>
<feature type="transmembrane region" description="Helical" evidence="1">
    <location>
        <begin position="20"/>
        <end position="38"/>
    </location>
</feature>
<dbReference type="AlphaFoldDB" id="A0A1F7UMH7"/>
<evidence type="ECO:0000313" key="3">
    <source>
        <dbReference type="Proteomes" id="UP000176604"/>
    </source>
</evidence>
<gene>
    <name evidence="2" type="ORF">A3J43_03620</name>
</gene>
<keyword evidence="1" id="KW-1133">Transmembrane helix</keyword>
<organism evidence="2 3">
    <name type="scientific">Candidatus Uhrbacteria bacterium RIFCSPHIGHO2_12_FULL_54_23</name>
    <dbReference type="NCBI Taxonomy" id="1802397"/>
    <lineage>
        <taxon>Bacteria</taxon>
        <taxon>Candidatus Uhriibacteriota</taxon>
    </lineage>
</organism>
<keyword evidence="1" id="KW-0472">Membrane</keyword>
<dbReference type="Proteomes" id="UP000176604">
    <property type="component" value="Unassembled WGS sequence"/>
</dbReference>
<accession>A0A1F7UMH7</accession>
<name>A0A1F7UMH7_9BACT</name>
<protein>
    <submittedName>
        <fullName evidence="2">Uncharacterized protein</fullName>
    </submittedName>
</protein>